<keyword evidence="4" id="KW-0812">Transmembrane</keyword>
<keyword evidence="3" id="KW-1134">Transmembrane beta strand</keyword>
<evidence type="ECO:0000256" key="2">
    <source>
        <dbReference type="ARBA" id="ARBA00007613"/>
    </source>
</evidence>
<evidence type="ECO:0000256" key="9">
    <source>
        <dbReference type="ARBA" id="ARBA00037313"/>
    </source>
</evidence>
<gene>
    <name evidence="10" type="ORF">NQH49_19125</name>
</gene>
<dbReference type="Gene3D" id="1.20.1600.10">
    <property type="entry name" value="Outer membrane efflux proteins (OEP)"/>
    <property type="match status" value="1"/>
</dbReference>
<dbReference type="InterPro" id="IPR010131">
    <property type="entry name" value="MdtP/NodT-like"/>
</dbReference>
<dbReference type="RefSeq" id="WP_256697849.1">
    <property type="nucleotide sequence ID" value="NZ_JANIES010000001.1"/>
</dbReference>
<dbReference type="SUPFAM" id="SSF56954">
    <property type="entry name" value="Outer membrane efflux proteins (OEP)"/>
    <property type="match status" value="1"/>
</dbReference>
<dbReference type="Pfam" id="PF02321">
    <property type="entry name" value="OEP"/>
    <property type="match status" value="1"/>
</dbReference>
<dbReference type="PANTHER" id="PTHR30203:SF20">
    <property type="entry name" value="MULTIDRUG RESISTANCE OUTER MEMBRANE PROTEIN MDTP-RELATED"/>
    <property type="match status" value="1"/>
</dbReference>
<keyword evidence="6" id="KW-0472">Membrane</keyword>
<evidence type="ECO:0000256" key="8">
    <source>
        <dbReference type="ARBA" id="ARBA00023288"/>
    </source>
</evidence>
<evidence type="ECO:0000256" key="7">
    <source>
        <dbReference type="ARBA" id="ARBA00023139"/>
    </source>
</evidence>
<accession>A0ABT1VPU8</accession>
<evidence type="ECO:0000256" key="6">
    <source>
        <dbReference type="ARBA" id="ARBA00023136"/>
    </source>
</evidence>
<comment type="similarity">
    <text evidence="2">Belongs to the outer membrane factor (OMF) (TC 1.B.17) family.</text>
</comment>
<comment type="function">
    <text evidence="9">Could be involved in resistance to puromycin, acriflavine and tetraphenylarsonium chloride.</text>
</comment>
<dbReference type="PANTHER" id="PTHR30203">
    <property type="entry name" value="OUTER MEMBRANE CATION EFFLUX PROTEIN"/>
    <property type="match status" value="1"/>
</dbReference>
<dbReference type="Proteomes" id="UP001300015">
    <property type="component" value="Unassembled WGS sequence"/>
</dbReference>
<keyword evidence="7" id="KW-0564">Palmitate</keyword>
<evidence type="ECO:0000256" key="3">
    <source>
        <dbReference type="ARBA" id="ARBA00022452"/>
    </source>
</evidence>
<evidence type="ECO:0000313" key="11">
    <source>
        <dbReference type="Proteomes" id="UP001300015"/>
    </source>
</evidence>
<protein>
    <submittedName>
        <fullName evidence="10">TolC family protein</fullName>
    </submittedName>
</protein>
<reference evidence="10 11" key="1">
    <citation type="submission" date="2022-07" db="EMBL/GenBank/DDBJ databases">
        <title>Pantoea trifolii sp. nov. isolated from root nodules of Trifolium rubens.</title>
        <authorList>
            <person name="Kalita M."/>
            <person name="Wdowiak-Wrobel S."/>
            <person name="Marek-Kozaczuk M."/>
            <person name="Palusinska-Szysz M."/>
            <person name="Sokolowski W."/>
            <person name="Coutinho T."/>
            <person name="Hlahane L."/>
        </authorList>
    </citation>
    <scope>NUCLEOTIDE SEQUENCE [LARGE SCALE GENOMIC DNA]</scope>
    <source>
        <strain evidence="10 11">MMK2</strain>
    </source>
</reference>
<dbReference type="InterPro" id="IPR003423">
    <property type="entry name" value="OMP_efflux"/>
</dbReference>
<evidence type="ECO:0000256" key="1">
    <source>
        <dbReference type="ARBA" id="ARBA00004459"/>
    </source>
</evidence>
<dbReference type="Gene3D" id="2.20.200.10">
    <property type="entry name" value="Outer membrane efflux proteins (OEP)"/>
    <property type="match status" value="1"/>
</dbReference>
<dbReference type="EMBL" id="JANIET010000001">
    <property type="protein sequence ID" value="MCQ8229571.1"/>
    <property type="molecule type" value="Genomic_DNA"/>
</dbReference>
<name>A0ABT1VPU8_9GAMM</name>
<comment type="caution">
    <text evidence="10">The sequence shown here is derived from an EMBL/GenBank/DDBJ whole genome shotgun (WGS) entry which is preliminary data.</text>
</comment>
<keyword evidence="8" id="KW-0449">Lipoprotein</keyword>
<evidence type="ECO:0000256" key="4">
    <source>
        <dbReference type="ARBA" id="ARBA00022692"/>
    </source>
</evidence>
<proteinExistence type="inferred from homology"/>
<sequence length="200" mass="21738">MLDANALQANQSLKDAHFSAANWPKSEWWQSFDDAQLNQLIYEAMASSPDLPVVNTLADKANAQVIAADAERYPDVDLNAGITRSRVAKVDDPLLEGKSYSTLRTASVGLSYTFDLWGGKKDAAEAALGQARASELDRQASQLTLAANVTRAWNNLNPAWNNAELAQQNLERAAGIANIQQQHVSAGLTSGLNRSILRWC</sequence>
<keyword evidence="5" id="KW-0732">Signal</keyword>
<evidence type="ECO:0000313" key="10">
    <source>
        <dbReference type="EMBL" id="MCQ8229571.1"/>
    </source>
</evidence>
<comment type="subcellular location">
    <subcellularLocation>
        <location evidence="1">Cell outer membrane</location>
        <topology evidence="1">Lipid-anchor</topology>
    </subcellularLocation>
</comment>
<organism evidence="10 11">
    <name type="scientific">Pantoea trifolii</name>
    <dbReference type="NCBI Taxonomy" id="2968030"/>
    <lineage>
        <taxon>Bacteria</taxon>
        <taxon>Pseudomonadati</taxon>
        <taxon>Pseudomonadota</taxon>
        <taxon>Gammaproteobacteria</taxon>
        <taxon>Enterobacterales</taxon>
        <taxon>Erwiniaceae</taxon>
        <taxon>Pantoea</taxon>
    </lineage>
</organism>
<evidence type="ECO:0000256" key="5">
    <source>
        <dbReference type="ARBA" id="ARBA00022729"/>
    </source>
</evidence>
<keyword evidence="11" id="KW-1185">Reference proteome</keyword>